<dbReference type="Proteomes" id="UP001501612">
    <property type="component" value="Unassembled WGS sequence"/>
</dbReference>
<evidence type="ECO:0000256" key="2">
    <source>
        <dbReference type="ARBA" id="ARBA00022676"/>
    </source>
</evidence>
<feature type="domain" description="Glycosyl transferase family 1" evidence="5">
    <location>
        <begin position="201"/>
        <end position="353"/>
    </location>
</feature>
<dbReference type="PANTHER" id="PTHR12526:SF640">
    <property type="entry name" value="COLANIC ACID BIOSYNTHESIS GLYCOSYLTRANSFERASE WCAL-RELATED"/>
    <property type="match status" value="1"/>
</dbReference>
<dbReference type="Pfam" id="PF13439">
    <property type="entry name" value="Glyco_transf_4"/>
    <property type="match status" value="1"/>
</dbReference>
<protein>
    <submittedName>
        <fullName evidence="7">Glycosyltransferase family 4 protein</fullName>
    </submittedName>
</protein>
<evidence type="ECO:0000259" key="6">
    <source>
        <dbReference type="Pfam" id="PF13439"/>
    </source>
</evidence>
<dbReference type="CDD" id="cd03801">
    <property type="entry name" value="GT4_PimA-like"/>
    <property type="match status" value="1"/>
</dbReference>
<dbReference type="InterPro" id="IPR001296">
    <property type="entry name" value="Glyco_trans_1"/>
</dbReference>
<dbReference type="RefSeq" id="WP_344004885.1">
    <property type="nucleotide sequence ID" value="NZ_BAAAMY010000002.1"/>
</dbReference>
<comment type="caution">
    <text evidence="7">The sequence shown here is derived from an EMBL/GenBank/DDBJ whole genome shotgun (WGS) entry which is preliminary data.</text>
</comment>
<feature type="region of interest" description="Disordered" evidence="4">
    <location>
        <begin position="380"/>
        <end position="409"/>
    </location>
</feature>
<reference evidence="8" key="1">
    <citation type="journal article" date="2019" name="Int. J. Syst. Evol. Microbiol.">
        <title>The Global Catalogue of Microorganisms (GCM) 10K type strain sequencing project: providing services to taxonomists for standard genome sequencing and annotation.</title>
        <authorList>
            <consortium name="The Broad Institute Genomics Platform"/>
            <consortium name="The Broad Institute Genome Sequencing Center for Infectious Disease"/>
            <person name="Wu L."/>
            <person name="Ma J."/>
        </authorList>
    </citation>
    <scope>NUCLEOTIDE SEQUENCE [LARGE SCALE GENOMIC DNA]</scope>
    <source>
        <strain evidence="8">JCM 14046</strain>
    </source>
</reference>
<dbReference type="InterPro" id="IPR028098">
    <property type="entry name" value="Glyco_trans_4-like_N"/>
</dbReference>
<keyword evidence="2" id="KW-0328">Glycosyltransferase</keyword>
<name>A0ABP5AF67_9ACTN</name>
<feature type="domain" description="Glycosyltransferase subfamily 4-like N-terminal" evidence="6">
    <location>
        <begin position="30"/>
        <end position="190"/>
    </location>
</feature>
<organism evidence="7 8">
    <name type="scientific">Nocardioides lentus</name>
    <dbReference type="NCBI Taxonomy" id="338077"/>
    <lineage>
        <taxon>Bacteria</taxon>
        <taxon>Bacillati</taxon>
        <taxon>Actinomycetota</taxon>
        <taxon>Actinomycetes</taxon>
        <taxon>Propionibacteriales</taxon>
        <taxon>Nocardioidaceae</taxon>
        <taxon>Nocardioides</taxon>
    </lineage>
</organism>
<proteinExistence type="inferred from homology"/>
<sequence length="409" mass="44593">MLGLGGSPVTLADRRVVLFNWRDTANAEGGGSERYVENIARGLVARGAHVTVFCAEHPGAPRDEWVEGVRFVRRGTKLAVYARGLLHLATRRFGRVDLVVDVQNGLPFFTRLGTRAPVVVLVHHVHREQWPVVYPGLAGRFGWWVESRVAPRLYRRSQYVAVSRATREELVGLGVDRSRIAVVHNGTDVETPEDLPRSAVPTVCVVGRLVPHKRVEHAVDAVAELSADLPDLQLVVAGAGWWEEELRSYARSRGVADRVHFEGFVDEHRKHEIYAASWVMALPSLKEGWGLVVGEAGLHRTPTVAYAAAGGTRESVADGCSGLLVDDDPRLLTAALRRVLTDERLRASLGDGAHDLAHRYSWEASRESFAEVVSGALQGVRTSEVDPDDEPAPVLLGDADPGDAPALSA</sequence>
<dbReference type="SUPFAM" id="SSF53756">
    <property type="entry name" value="UDP-Glycosyltransferase/glycogen phosphorylase"/>
    <property type="match status" value="1"/>
</dbReference>
<dbReference type="Pfam" id="PF00534">
    <property type="entry name" value="Glycos_transf_1"/>
    <property type="match status" value="1"/>
</dbReference>
<comment type="similarity">
    <text evidence="1">Belongs to the glycosyltransferase group 1 family. Glycosyltransferase 4 subfamily.</text>
</comment>
<evidence type="ECO:0000313" key="7">
    <source>
        <dbReference type="EMBL" id="GAA1911505.1"/>
    </source>
</evidence>
<keyword evidence="3" id="KW-0808">Transferase</keyword>
<keyword evidence="8" id="KW-1185">Reference proteome</keyword>
<gene>
    <name evidence="7" type="ORF">GCM10009737_11250</name>
</gene>
<evidence type="ECO:0000259" key="5">
    <source>
        <dbReference type="Pfam" id="PF00534"/>
    </source>
</evidence>
<accession>A0ABP5AF67</accession>
<evidence type="ECO:0000256" key="1">
    <source>
        <dbReference type="ARBA" id="ARBA00009481"/>
    </source>
</evidence>
<dbReference type="PANTHER" id="PTHR12526">
    <property type="entry name" value="GLYCOSYLTRANSFERASE"/>
    <property type="match status" value="1"/>
</dbReference>
<dbReference type="Gene3D" id="3.40.50.2000">
    <property type="entry name" value="Glycogen Phosphorylase B"/>
    <property type="match status" value="2"/>
</dbReference>
<dbReference type="EMBL" id="BAAAMY010000002">
    <property type="protein sequence ID" value="GAA1911505.1"/>
    <property type="molecule type" value="Genomic_DNA"/>
</dbReference>
<evidence type="ECO:0000256" key="3">
    <source>
        <dbReference type="ARBA" id="ARBA00022679"/>
    </source>
</evidence>
<evidence type="ECO:0000256" key="4">
    <source>
        <dbReference type="SAM" id="MobiDB-lite"/>
    </source>
</evidence>
<evidence type="ECO:0000313" key="8">
    <source>
        <dbReference type="Proteomes" id="UP001501612"/>
    </source>
</evidence>